<keyword evidence="3 6" id="KW-0812">Transmembrane</keyword>
<dbReference type="PANTHER" id="PTHR33406">
    <property type="entry name" value="MEMBRANE PROTEIN MJ1562-RELATED"/>
    <property type="match status" value="1"/>
</dbReference>
<keyword evidence="4 6" id="KW-1133">Transmembrane helix</keyword>
<dbReference type="InterPro" id="IPR004869">
    <property type="entry name" value="MMPL_dom"/>
</dbReference>
<evidence type="ECO:0000256" key="3">
    <source>
        <dbReference type="ARBA" id="ARBA00022692"/>
    </source>
</evidence>
<evidence type="ECO:0000259" key="7">
    <source>
        <dbReference type="Pfam" id="PF03176"/>
    </source>
</evidence>
<dbReference type="AlphaFoldDB" id="A0A316EYH6"/>
<evidence type="ECO:0000313" key="9">
    <source>
        <dbReference type="Proteomes" id="UP000245754"/>
    </source>
</evidence>
<dbReference type="EMBL" id="QGGT01000001">
    <property type="protein sequence ID" value="PWK37431.1"/>
    <property type="molecule type" value="Genomic_DNA"/>
</dbReference>
<comment type="caution">
    <text evidence="8">The sequence shown here is derived from an EMBL/GenBank/DDBJ whole genome shotgun (WGS) entry which is preliminary data.</text>
</comment>
<feature type="transmembrane region" description="Helical" evidence="6">
    <location>
        <begin position="811"/>
        <end position="832"/>
    </location>
</feature>
<feature type="transmembrane region" description="Helical" evidence="6">
    <location>
        <begin position="730"/>
        <end position="750"/>
    </location>
</feature>
<sequence length="834" mass="88266">MSKQTYPARGHAKDAGAHASAPLSPVAKALAVLWLLLVLALGWHQASFWREGRVDTDIMALLPSSERTATADRVLRQLAEDVSREVVVLVGAPDWQAARHAADGIRAVTGEHPALLKPVDKLGTFDVDAALAFYRPWRDRLLTDTQRAQLTHADPDALSRQALARLYQLSSGSALTGWSADPLGLWQDWWLARADVTRVRERDGLASFSADGMQWILLTYRIGKPAFSVGGDTDYSELLAAAEARARRDHPGVRVISAGIPLHAEAAAARASLEINVIGFGSLAAVLLLVWLAFRSLRPIVLVALSLAIGTAAAISVTAIVFDRVHLITLVFGASLVGVAEDYGIHYFVTRQANGQRTPASTMRLLLPGMALALSTSVVAYLALGVAPFPGLRQMALFSAVGLVAAFLTVVLWFPLLDRGRLRPTRMSEWLARGLARWPRAGWDRRTFVLGALLALFVAGGVWRVRVVDDVRQLQNSPSHLVEAQRTVGRLLGSPSPTQFLLVRGATPDQVLEREEAVKARLQPLIAQGRLDGVIALSDWVPSAGRQRADAALTGPLEEEVRERVAKALRTARVTVPSGAAAPADVLTLSAWLASPVSSALRHLWLGREGHAAGPYASVVLLRGLADPAAAQAVERAVMGVSNASDGPSDGPVAATASAAEAAGASGAAANAAAAPVPGVAGVAGVEYADRIADLTGLLHHYRVLMSWLLLAGAVAVAALLAWRYGRASWRALVPTLLAGLCSVALLGWLHVPLQLFPVLALALLLGVGVDYGIFLLEHPGDGVSWTAIVLGAASTLLAFGLLALSSTPALHAFGITMLAGVGAVWALSPWFRP</sequence>
<dbReference type="RefSeq" id="WP_258307870.1">
    <property type="nucleotide sequence ID" value="NZ_QGGT01000001.1"/>
</dbReference>
<feature type="transmembrane region" description="Helical" evidence="6">
    <location>
        <begin position="300"/>
        <end position="322"/>
    </location>
</feature>
<feature type="transmembrane region" description="Helical" evidence="6">
    <location>
        <begin position="396"/>
        <end position="417"/>
    </location>
</feature>
<feature type="transmembrane region" description="Helical" evidence="6">
    <location>
        <begin position="705"/>
        <end position="723"/>
    </location>
</feature>
<comment type="subcellular location">
    <subcellularLocation>
        <location evidence="1">Cell membrane</location>
        <topology evidence="1">Multi-pass membrane protein</topology>
    </subcellularLocation>
</comment>
<dbReference type="GO" id="GO:0005886">
    <property type="term" value="C:plasma membrane"/>
    <property type="evidence" value="ECO:0007669"/>
    <property type="project" value="UniProtKB-SubCell"/>
</dbReference>
<proteinExistence type="predicted"/>
<evidence type="ECO:0000256" key="4">
    <source>
        <dbReference type="ARBA" id="ARBA00022989"/>
    </source>
</evidence>
<organism evidence="8 9">
    <name type="scientific">Cupriavidus plantarum</name>
    <dbReference type="NCBI Taxonomy" id="942865"/>
    <lineage>
        <taxon>Bacteria</taxon>
        <taxon>Pseudomonadati</taxon>
        <taxon>Pseudomonadota</taxon>
        <taxon>Betaproteobacteria</taxon>
        <taxon>Burkholderiales</taxon>
        <taxon>Burkholderiaceae</taxon>
        <taxon>Cupriavidus</taxon>
    </lineage>
</organism>
<dbReference type="Proteomes" id="UP000245754">
    <property type="component" value="Unassembled WGS sequence"/>
</dbReference>
<reference evidence="8 9" key="1">
    <citation type="submission" date="2018-05" db="EMBL/GenBank/DDBJ databases">
        <title>Genomic Encyclopedia of Type Strains, Phase IV (KMG-V): Genome sequencing to study the core and pangenomes of soil and plant-associated prokaryotes.</title>
        <authorList>
            <person name="Whitman W."/>
        </authorList>
    </citation>
    <scope>NUCLEOTIDE SEQUENCE [LARGE SCALE GENOMIC DNA]</scope>
    <source>
        <strain evidence="8 9">SLV-132</strain>
    </source>
</reference>
<feature type="domain" description="Membrane transport protein MMPL" evidence="7">
    <location>
        <begin position="209"/>
        <end position="422"/>
    </location>
</feature>
<accession>A0A316EYH6</accession>
<name>A0A316EYH6_9BURK</name>
<keyword evidence="9" id="KW-1185">Reference proteome</keyword>
<evidence type="ECO:0000256" key="6">
    <source>
        <dbReference type="SAM" id="Phobius"/>
    </source>
</evidence>
<keyword evidence="2" id="KW-1003">Cell membrane</keyword>
<feature type="transmembrane region" description="Helical" evidence="6">
    <location>
        <begin position="26"/>
        <end position="43"/>
    </location>
</feature>
<gene>
    <name evidence="8" type="ORF">C7419_1011313</name>
</gene>
<feature type="transmembrane region" description="Helical" evidence="6">
    <location>
        <begin position="756"/>
        <end position="777"/>
    </location>
</feature>
<dbReference type="Pfam" id="PF03176">
    <property type="entry name" value="MMPL"/>
    <property type="match status" value="1"/>
</dbReference>
<feature type="transmembrane region" description="Helical" evidence="6">
    <location>
        <begin position="275"/>
        <end position="294"/>
    </location>
</feature>
<evidence type="ECO:0000256" key="2">
    <source>
        <dbReference type="ARBA" id="ARBA00022475"/>
    </source>
</evidence>
<dbReference type="Gene3D" id="1.20.1640.10">
    <property type="entry name" value="Multidrug efflux transporter AcrB transmembrane domain"/>
    <property type="match status" value="2"/>
</dbReference>
<evidence type="ECO:0000256" key="1">
    <source>
        <dbReference type="ARBA" id="ARBA00004651"/>
    </source>
</evidence>
<dbReference type="SUPFAM" id="SSF82866">
    <property type="entry name" value="Multidrug efflux transporter AcrB transmembrane domain"/>
    <property type="match status" value="2"/>
</dbReference>
<feature type="transmembrane region" description="Helical" evidence="6">
    <location>
        <begin position="365"/>
        <end position="384"/>
    </location>
</feature>
<evidence type="ECO:0000313" key="8">
    <source>
        <dbReference type="EMBL" id="PWK37431.1"/>
    </source>
</evidence>
<keyword evidence="5 6" id="KW-0472">Membrane</keyword>
<protein>
    <submittedName>
        <fullName evidence="8">Putative exporter</fullName>
    </submittedName>
</protein>
<dbReference type="InterPro" id="IPR050545">
    <property type="entry name" value="Mycobact_MmpL"/>
</dbReference>
<feature type="transmembrane region" description="Helical" evidence="6">
    <location>
        <begin position="784"/>
        <end position="805"/>
    </location>
</feature>
<evidence type="ECO:0000256" key="5">
    <source>
        <dbReference type="ARBA" id="ARBA00023136"/>
    </source>
</evidence>
<feature type="transmembrane region" description="Helical" evidence="6">
    <location>
        <begin position="447"/>
        <end position="465"/>
    </location>
</feature>
<dbReference type="PANTHER" id="PTHR33406:SF13">
    <property type="entry name" value="MEMBRANE PROTEIN YDFJ"/>
    <property type="match status" value="1"/>
</dbReference>